<organism evidence="1 2">
    <name type="scientific">Quercus suber</name>
    <name type="common">Cork oak</name>
    <dbReference type="NCBI Taxonomy" id="58331"/>
    <lineage>
        <taxon>Eukaryota</taxon>
        <taxon>Viridiplantae</taxon>
        <taxon>Streptophyta</taxon>
        <taxon>Embryophyta</taxon>
        <taxon>Tracheophyta</taxon>
        <taxon>Spermatophyta</taxon>
        <taxon>Magnoliopsida</taxon>
        <taxon>eudicotyledons</taxon>
        <taxon>Gunneridae</taxon>
        <taxon>Pentapetalae</taxon>
        <taxon>rosids</taxon>
        <taxon>fabids</taxon>
        <taxon>Fagales</taxon>
        <taxon>Fagaceae</taxon>
        <taxon>Quercus</taxon>
    </lineage>
</organism>
<dbReference type="Proteomes" id="UP000237347">
    <property type="component" value="Unassembled WGS sequence"/>
</dbReference>
<evidence type="ECO:0000313" key="2">
    <source>
        <dbReference type="Proteomes" id="UP000237347"/>
    </source>
</evidence>
<reference evidence="1 2" key="1">
    <citation type="journal article" date="2018" name="Sci. Data">
        <title>The draft genome sequence of cork oak.</title>
        <authorList>
            <person name="Ramos A.M."/>
            <person name="Usie A."/>
            <person name="Barbosa P."/>
            <person name="Barros P.M."/>
            <person name="Capote T."/>
            <person name="Chaves I."/>
            <person name="Simoes F."/>
            <person name="Abreu I."/>
            <person name="Carrasquinho I."/>
            <person name="Faro C."/>
            <person name="Guimaraes J.B."/>
            <person name="Mendonca D."/>
            <person name="Nobrega F."/>
            <person name="Rodrigues L."/>
            <person name="Saibo N.J.M."/>
            <person name="Varela M.C."/>
            <person name="Egas C."/>
            <person name="Matos J."/>
            <person name="Miguel C.M."/>
            <person name="Oliveira M.M."/>
            <person name="Ricardo C.P."/>
            <person name="Goncalves S."/>
        </authorList>
    </citation>
    <scope>NUCLEOTIDE SEQUENCE [LARGE SCALE GENOMIC DNA]</scope>
    <source>
        <strain evidence="2">cv. HL8</strain>
    </source>
</reference>
<proteinExistence type="predicted"/>
<gene>
    <name evidence="1" type="ORF">CFP56_035369</name>
</gene>
<name>A0AAW0JBD8_QUESU</name>
<sequence>MLREQTLLHLLHKCNASNVQILLVEILQYIIIMNRFRLHVPVIDQLRRAKDERQEMIVIEPPNAMRTSRLQAINQLQFPHQFQVLHENPSYHRLVILLLDDSQSSQAVQPRREVGLVAGAVIDSARVPEAIGEVRDDLDRGGLEIGREELEHQRIAGLGEAAVPGPGFENGDDGVDGFGLVARVGEFVGANGLGESDDEAEEVFAGIGVLEVVDIFGGLDSFGWGLEMVRWGDEWDLLGMWDRGEDYGLLGVAAWGEVDCRSANWAVVWRWGGVGPCGWWCVTGWGAAIAAGCGGGGGGGGGGFVVAVALWAVWDVVFEGMGVSCDDVGLGLRFGEDGILLMLAWQAQTNLIWARLQGAVHLPTLLNTYHSLNGSYAYDLFDW</sequence>
<dbReference type="AlphaFoldDB" id="A0AAW0JBD8"/>
<dbReference type="EMBL" id="PKMF04000630">
    <property type="protein sequence ID" value="KAK7823529.1"/>
    <property type="molecule type" value="Genomic_DNA"/>
</dbReference>
<comment type="caution">
    <text evidence="1">The sequence shown here is derived from an EMBL/GenBank/DDBJ whole genome shotgun (WGS) entry which is preliminary data.</text>
</comment>
<keyword evidence="2" id="KW-1185">Reference proteome</keyword>
<accession>A0AAW0JBD8</accession>
<protein>
    <submittedName>
        <fullName evidence="1">Uncharacterized protein</fullName>
    </submittedName>
</protein>
<evidence type="ECO:0000313" key="1">
    <source>
        <dbReference type="EMBL" id="KAK7823529.1"/>
    </source>
</evidence>